<reference evidence="1 2" key="1">
    <citation type="journal article" date="2022" name="bioRxiv">
        <title>The genome of the oomycete Peronosclerospora sorghi, a cosmopolitan pathogen of maize and sorghum, is inflated with dispersed pseudogenes.</title>
        <authorList>
            <person name="Fletcher K."/>
            <person name="Martin F."/>
            <person name="Isakeit T."/>
            <person name="Cavanaugh K."/>
            <person name="Magill C."/>
            <person name="Michelmore R."/>
        </authorList>
    </citation>
    <scope>NUCLEOTIDE SEQUENCE [LARGE SCALE GENOMIC DNA]</scope>
    <source>
        <strain evidence="1">P6</strain>
    </source>
</reference>
<accession>A0ACC0W8T2</accession>
<gene>
    <name evidence="1" type="ORF">PsorP6_007982</name>
</gene>
<protein>
    <submittedName>
        <fullName evidence="1">Uncharacterized protein</fullName>
    </submittedName>
</protein>
<dbReference type="EMBL" id="CM047582">
    <property type="protein sequence ID" value="KAI9915157.1"/>
    <property type="molecule type" value="Genomic_DNA"/>
</dbReference>
<organism evidence="1 2">
    <name type="scientific">Peronosclerospora sorghi</name>
    <dbReference type="NCBI Taxonomy" id="230839"/>
    <lineage>
        <taxon>Eukaryota</taxon>
        <taxon>Sar</taxon>
        <taxon>Stramenopiles</taxon>
        <taxon>Oomycota</taxon>
        <taxon>Peronosporomycetes</taxon>
        <taxon>Peronosporales</taxon>
        <taxon>Peronosporaceae</taxon>
        <taxon>Peronosclerospora</taxon>
    </lineage>
</organism>
<proteinExistence type="predicted"/>
<evidence type="ECO:0000313" key="2">
    <source>
        <dbReference type="Proteomes" id="UP001163321"/>
    </source>
</evidence>
<name>A0ACC0W8T2_9STRA</name>
<keyword evidence="2" id="KW-1185">Reference proteome</keyword>
<dbReference type="Proteomes" id="UP001163321">
    <property type="component" value="Chromosome 3"/>
</dbReference>
<sequence length="92" mass="9939">MIRVYGGDAFLDAVVDGHTNNLSGKGLMSQKYALTISSGVATTTDDLKPSMEDFNVDHFERACRPFCGSVGMLLGVTVDATVIRRRCLVGIR</sequence>
<comment type="caution">
    <text evidence="1">The sequence shown here is derived from an EMBL/GenBank/DDBJ whole genome shotgun (WGS) entry which is preliminary data.</text>
</comment>
<evidence type="ECO:0000313" key="1">
    <source>
        <dbReference type="EMBL" id="KAI9915157.1"/>
    </source>
</evidence>